<protein>
    <submittedName>
        <fullName evidence="1">Uncharacterized protein</fullName>
    </submittedName>
</protein>
<dbReference type="EMBL" id="BPWL01000008">
    <property type="protein sequence ID" value="GJJ13563.1"/>
    <property type="molecule type" value="Genomic_DNA"/>
</dbReference>
<evidence type="ECO:0000313" key="2">
    <source>
        <dbReference type="Proteomes" id="UP001050691"/>
    </source>
</evidence>
<proteinExistence type="predicted"/>
<keyword evidence="2" id="KW-1185">Reference proteome</keyword>
<dbReference type="Proteomes" id="UP001050691">
    <property type="component" value="Unassembled WGS sequence"/>
</dbReference>
<organism evidence="1 2">
    <name type="scientific">Clathrus columnatus</name>
    <dbReference type="NCBI Taxonomy" id="1419009"/>
    <lineage>
        <taxon>Eukaryota</taxon>
        <taxon>Fungi</taxon>
        <taxon>Dikarya</taxon>
        <taxon>Basidiomycota</taxon>
        <taxon>Agaricomycotina</taxon>
        <taxon>Agaricomycetes</taxon>
        <taxon>Phallomycetidae</taxon>
        <taxon>Phallales</taxon>
        <taxon>Clathraceae</taxon>
        <taxon>Clathrus</taxon>
    </lineage>
</organism>
<sequence length="70" mass="7737">MSAITDSHGVTPNTQLEQAALYTLLLCEYFFKQLKSLSFVLQSLSWAQQAETTKRRKCSAGTSIVGMLPP</sequence>
<accession>A0AAV5AJ69</accession>
<reference evidence="1" key="1">
    <citation type="submission" date="2021-10" db="EMBL/GenBank/DDBJ databases">
        <title>De novo Genome Assembly of Clathrus columnatus (Basidiomycota, Fungi) Using Illumina and Nanopore Sequence Data.</title>
        <authorList>
            <person name="Ogiso-Tanaka E."/>
            <person name="Itagaki H."/>
            <person name="Hosoya T."/>
            <person name="Hosaka K."/>
        </authorList>
    </citation>
    <scope>NUCLEOTIDE SEQUENCE</scope>
    <source>
        <strain evidence="1">MO-923</strain>
    </source>
</reference>
<comment type="caution">
    <text evidence="1">The sequence shown here is derived from an EMBL/GenBank/DDBJ whole genome shotgun (WGS) entry which is preliminary data.</text>
</comment>
<gene>
    <name evidence="1" type="ORF">Clacol_007818</name>
</gene>
<name>A0AAV5AJ69_9AGAM</name>
<dbReference type="AlphaFoldDB" id="A0AAV5AJ69"/>
<evidence type="ECO:0000313" key="1">
    <source>
        <dbReference type="EMBL" id="GJJ13563.1"/>
    </source>
</evidence>